<dbReference type="EMBL" id="JAWCTQ010000038">
    <property type="protein sequence ID" value="MDT9685273.1"/>
    <property type="molecule type" value="Genomic_DNA"/>
</dbReference>
<keyword evidence="3" id="KW-1185">Reference proteome</keyword>
<name>A0ABU3QRV5_9ACTN</name>
<sequence>MLPTEPPLSLHRLVAPVPPARPQETATAARQGEPVAVVPLSVALPVSNASVAQAAGALGPAGAMLLAGQDQTGNAAVAKAALNPVPAAPPVAVVAPKAK</sequence>
<dbReference type="RefSeq" id="WP_315880317.1">
    <property type="nucleotide sequence ID" value="NZ_JAWCTQ010000038.1"/>
</dbReference>
<organism evidence="2 3">
    <name type="scientific">Streptomyces tamarix</name>
    <dbReference type="NCBI Taxonomy" id="3078565"/>
    <lineage>
        <taxon>Bacteria</taxon>
        <taxon>Bacillati</taxon>
        <taxon>Actinomycetota</taxon>
        <taxon>Actinomycetes</taxon>
        <taxon>Kitasatosporales</taxon>
        <taxon>Streptomycetaceae</taxon>
        <taxon>Streptomyces</taxon>
    </lineage>
</organism>
<reference evidence="2 3" key="1">
    <citation type="submission" date="2023-09" db="EMBL/GenBank/DDBJ databases">
        <title>Streptomyces sp. nov.: A antagonism against Alternaria gaisen Producing Streptochlin, Isolated from Tamarix root soil.</title>
        <authorList>
            <person name="Chen Y."/>
        </authorList>
    </citation>
    <scope>NUCLEOTIDE SEQUENCE [LARGE SCALE GENOMIC DNA]</scope>
    <source>
        <strain evidence="2 3">TRM76323</strain>
    </source>
</reference>
<proteinExistence type="predicted"/>
<evidence type="ECO:0000256" key="1">
    <source>
        <dbReference type="SAM" id="MobiDB-lite"/>
    </source>
</evidence>
<dbReference type="Proteomes" id="UP001250181">
    <property type="component" value="Unassembled WGS sequence"/>
</dbReference>
<evidence type="ECO:0000313" key="3">
    <source>
        <dbReference type="Proteomes" id="UP001250181"/>
    </source>
</evidence>
<comment type="caution">
    <text evidence="2">The sequence shown here is derived from an EMBL/GenBank/DDBJ whole genome shotgun (WGS) entry which is preliminary data.</text>
</comment>
<feature type="region of interest" description="Disordered" evidence="1">
    <location>
        <begin position="1"/>
        <end position="30"/>
    </location>
</feature>
<protein>
    <submittedName>
        <fullName evidence="2">Uncharacterized protein</fullName>
    </submittedName>
</protein>
<gene>
    <name evidence="2" type="ORF">RND61_24885</name>
</gene>
<evidence type="ECO:0000313" key="2">
    <source>
        <dbReference type="EMBL" id="MDT9685273.1"/>
    </source>
</evidence>
<accession>A0ABU3QRV5</accession>